<evidence type="ECO:0000313" key="3">
    <source>
        <dbReference type="Proteomes" id="UP000305222"/>
    </source>
</evidence>
<protein>
    <submittedName>
        <fullName evidence="1">Uncharacterized protein</fullName>
    </submittedName>
</protein>
<name>A0A4U2MI30_9BACI</name>
<evidence type="ECO:0000313" key="1">
    <source>
        <dbReference type="EMBL" id="TKH10683.1"/>
    </source>
</evidence>
<proteinExistence type="predicted"/>
<gene>
    <name evidence="1" type="ORF">FC694_25485</name>
    <name evidence="2" type="ORF">FC699_18840</name>
</gene>
<reference evidence="3 4" key="1">
    <citation type="journal article" date="2019" name="Environ. Microbiol.">
        <title>An active ?-lactamase is a part of an orchestrated cell wall stress resistance network of Bacillus subtilis and related rhizosphere species.</title>
        <authorList>
            <person name="Bucher T."/>
            <person name="Keren-Paz A."/>
            <person name="Hausser J."/>
            <person name="Olender T."/>
            <person name="Cytryn E."/>
            <person name="Kolodkin-Gal I."/>
        </authorList>
    </citation>
    <scope>NUCLEOTIDE SEQUENCE [LARGE SCALE GENOMIC DNA]</scope>
    <source>
        <strain evidence="2 3">I5</strain>
        <strain evidence="1 4">I71</strain>
    </source>
</reference>
<accession>A0A4U2MI30</accession>
<dbReference type="Proteomes" id="UP000305222">
    <property type="component" value="Unassembled WGS sequence"/>
</dbReference>
<comment type="caution">
    <text evidence="1">The sequence shown here is derived from an EMBL/GenBank/DDBJ whole genome shotgun (WGS) entry which is preliminary data.</text>
</comment>
<dbReference type="AlphaFoldDB" id="A0A4U2MI30"/>
<evidence type="ECO:0000313" key="4">
    <source>
        <dbReference type="Proteomes" id="UP000306037"/>
    </source>
</evidence>
<organism evidence="1 4">
    <name type="scientific">Bacillus wiedmannii</name>
    <dbReference type="NCBI Taxonomy" id="1890302"/>
    <lineage>
        <taxon>Bacteria</taxon>
        <taxon>Bacillati</taxon>
        <taxon>Bacillota</taxon>
        <taxon>Bacilli</taxon>
        <taxon>Bacillales</taxon>
        <taxon>Bacillaceae</taxon>
        <taxon>Bacillus</taxon>
        <taxon>Bacillus cereus group</taxon>
    </lineage>
</organism>
<sequence length="30" mass="3326">MLFRSVPNIDLSKVMNNFSKLSKKGGENNG</sequence>
<dbReference type="EMBL" id="SZOM01000276">
    <property type="protein sequence ID" value="TKH10683.1"/>
    <property type="molecule type" value="Genomic_DNA"/>
</dbReference>
<dbReference type="EMBL" id="SZON01000998">
    <property type="protein sequence ID" value="TKI93010.1"/>
    <property type="molecule type" value="Genomic_DNA"/>
</dbReference>
<evidence type="ECO:0000313" key="2">
    <source>
        <dbReference type="EMBL" id="TKI93010.1"/>
    </source>
</evidence>
<dbReference type="Proteomes" id="UP000306037">
    <property type="component" value="Unassembled WGS sequence"/>
</dbReference>